<gene>
    <name evidence="1" type="ORF">JHL16_23840</name>
</gene>
<name>A0ACC5R9T4_9HYPH</name>
<dbReference type="Proteomes" id="UP000616151">
    <property type="component" value="Unassembled WGS sequence"/>
</dbReference>
<evidence type="ECO:0000313" key="2">
    <source>
        <dbReference type="Proteomes" id="UP000616151"/>
    </source>
</evidence>
<sequence>MEREAVAVIAGNAEGMALVLSQPLSFWGGIDVATGRIIDANHPDQGETVTGRILVMPGGRGSSSSSSVLAEAIRRKTAPAGIILARTDAILAVGAIVADMLYAVRMPLVVGDTEGLVSDLPTEIRDVGASCCVIRQDARAGGIPPLSRA</sequence>
<evidence type="ECO:0000313" key="1">
    <source>
        <dbReference type="EMBL" id="MBK1869413.1"/>
    </source>
</evidence>
<accession>A0ACC5R9T4</accession>
<keyword evidence="2" id="KW-1185">Reference proteome</keyword>
<protein>
    <submittedName>
        <fullName evidence="1">DUF126 domain-containing protein</fullName>
    </submittedName>
</protein>
<reference evidence="1" key="1">
    <citation type="submission" date="2021-01" db="EMBL/GenBank/DDBJ databases">
        <authorList>
            <person name="Sun Q."/>
        </authorList>
    </citation>
    <scope>NUCLEOTIDE SEQUENCE</scope>
    <source>
        <strain evidence="1">YIM B02566</strain>
    </source>
</reference>
<comment type="caution">
    <text evidence="1">The sequence shown here is derived from an EMBL/GenBank/DDBJ whole genome shotgun (WGS) entry which is preliminary data.</text>
</comment>
<dbReference type="EMBL" id="JAENHL010000008">
    <property type="protein sequence ID" value="MBK1869413.1"/>
    <property type="molecule type" value="Genomic_DNA"/>
</dbReference>
<organism evidence="1 2">
    <name type="scientific">Taklimakanibacter albus</name>
    <dbReference type="NCBI Taxonomy" id="2800327"/>
    <lineage>
        <taxon>Bacteria</taxon>
        <taxon>Pseudomonadati</taxon>
        <taxon>Pseudomonadota</taxon>
        <taxon>Alphaproteobacteria</taxon>
        <taxon>Hyphomicrobiales</taxon>
        <taxon>Aestuariivirgaceae</taxon>
        <taxon>Taklimakanibacter</taxon>
    </lineage>
</organism>
<proteinExistence type="predicted"/>